<keyword evidence="11" id="KW-0969">Cilium</keyword>
<keyword evidence="14" id="KW-0966">Cell projection</keyword>
<dbReference type="PANTHER" id="PTHR13236:SF0">
    <property type="entry name" value="CYTOPLASMIC DYNEIN 2 LIGHT INTERMEDIATE CHAIN 1"/>
    <property type="match status" value="1"/>
</dbReference>
<dbReference type="GO" id="GO:0035735">
    <property type="term" value="P:intraciliary transport involved in cilium assembly"/>
    <property type="evidence" value="ECO:0007669"/>
    <property type="project" value="InterPro"/>
</dbReference>
<evidence type="ECO:0000256" key="3">
    <source>
        <dbReference type="ARBA" id="ARBA00004430"/>
    </source>
</evidence>
<evidence type="ECO:0000256" key="9">
    <source>
        <dbReference type="ARBA" id="ARBA00022794"/>
    </source>
</evidence>
<dbReference type="GO" id="GO:0005868">
    <property type="term" value="C:cytoplasmic dynein complex"/>
    <property type="evidence" value="ECO:0007669"/>
    <property type="project" value="InterPro"/>
</dbReference>
<gene>
    <name evidence="16" type="ORF">TrCOL_g10248</name>
</gene>
<dbReference type="GO" id="GO:0045504">
    <property type="term" value="F:dynein heavy chain binding"/>
    <property type="evidence" value="ECO:0007669"/>
    <property type="project" value="TreeGrafter"/>
</dbReference>
<keyword evidence="7" id="KW-0963">Cytoplasm</keyword>
<dbReference type="EMBL" id="BRYA01000175">
    <property type="protein sequence ID" value="GMI42575.1"/>
    <property type="molecule type" value="Genomic_DNA"/>
</dbReference>
<reference evidence="17" key="1">
    <citation type="journal article" date="2023" name="Commun. Biol.">
        <title>Genome analysis of Parmales, the sister group of diatoms, reveals the evolutionary specialization of diatoms from phago-mixotrophs to photoautotrophs.</title>
        <authorList>
            <person name="Ban H."/>
            <person name="Sato S."/>
            <person name="Yoshikawa S."/>
            <person name="Yamada K."/>
            <person name="Nakamura Y."/>
            <person name="Ichinomiya M."/>
            <person name="Sato N."/>
            <person name="Blanc-Mathieu R."/>
            <person name="Endo H."/>
            <person name="Kuwata A."/>
            <person name="Ogata H."/>
        </authorList>
    </citation>
    <scope>NUCLEOTIDE SEQUENCE [LARGE SCALE GENOMIC DNA]</scope>
</reference>
<keyword evidence="13" id="KW-0206">Cytoskeleton</keyword>
<dbReference type="AlphaFoldDB" id="A0A9W7GBV5"/>
<feature type="region of interest" description="Disordered" evidence="15">
    <location>
        <begin position="333"/>
        <end position="376"/>
    </location>
</feature>
<keyword evidence="8" id="KW-0493">Microtubule</keyword>
<keyword evidence="10" id="KW-0243">Dynein</keyword>
<evidence type="ECO:0000256" key="7">
    <source>
        <dbReference type="ARBA" id="ARBA00022490"/>
    </source>
</evidence>
<dbReference type="OrthoDB" id="10263060at2759"/>
<accession>A0A9W7GBV5</accession>
<proteinExistence type="inferred from homology"/>
<dbReference type="GO" id="GO:0035721">
    <property type="term" value="P:intraciliary retrograde transport"/>
    <property type="evidence" value="ECO:0007669"/>
    <property type="project" value="InterPro"/>
</dbReference>
<evidence type="ECO:0000256" key="11">
    <source>
        <dbReference type="ARBA" id="ARBA00023069"/>
    </source>
</evidence>
<dbReference type="Gene3D" id="3.40.50.300">
    <property type="entry name" value="P-loop containing nucleotide triphosphate hydrolases"/>
    <property type="match status" value="1"/>
</dbReference>
<dbReference type="GO" id="GO:0005813">
    <property type="term" value="C:centrosome"/>
    <property type="evidence" value="ECO:0007669"/>
    <property type="project" value="UniProtKB-SubCell"/>
</dbReference>
<dbReference type="GO" id="GO:0005874">
    <property type="term" value="C:microtubule"/>
    <property type="evidence" value="ECO:0007669"/>
    <property type="project" value="UniProtKB-KW"/>
</dbReference>
<organism evidence="16 17">
    <name type="scientific">Triparma columacea</name>
    <dbReference type="NCBI Taxonomy" id="722753"/>
    <lineage>
        <taxon>Eukaryota</taxon>
        <taxon>Sar</taxon>
        <taxon>Stramenopiles</taxon>
        <taxon>Ochrophyta</taxon>
        <taxon>Bolidophyceae</taxon>
        <taxon>Parmales</taxon>
        <taxon>Triparmaceae</taxon>
        <taxon>Triparma</taxon>
    </lineage>
</organism>
<feature type="region of interest" description="Disordered" evidence="15">
    <location>
        <begin position="240"/>
        <end position="284"/>
    </location>
</feature>
<evidence type="ECO:0000256" key="4">
    <source>
        <dbReference type="ARBA" id="ARBA00006831"/>
    </source>
</evidence>
<evidence type="ECO:0000256" key="10">
    <source>
        <dbReference type="ARBA" id="ARBA00023017"/>
    </source>
</evidence>
<dbReference type="InterPro" id="IPR022780">
    <property type="entry name" value="Dynein_light_int_chain"/>
</dbReference>
<evidence type="ECO:0000256" key="15">
    <source>
        <dbReference type="SAM" id="MobiDB-lite"/>
    </source>
</evidence>
<evidence type="ECO:0000313" key="16">
    <source>
        <dbReference type="EMBL" id="GMI42575.1"/>
    </source>
</evidence>
<evidence type="ECO:0000256" key="13">
    <source>
        <dbReference type="ARBA" id="ARBA00023212"/>
    </source>
</evidence>
<keyword evidence="9" id="KW-0970">Cilium biogenesis/degradation</keyword>
<dbReference type="SUPFAM" id="SSF52540">
    <property type="entry name" value="P-loop containing nucleoside triphosphate hydrolases"/>
    <property type="match status" value="1"/>
</dbReference>
<evidence type="ECO:0000313" key="17">
    <source>
        <dbReference type="Proteomes" id="UP001165065"/>
    </source>
</evidence>
<comment type="similarity">
    <text evidence="4">Belongs to the dynein light intermediate chain family.</text>
</comment>
<keyword evidence="17" id="KW-1185">Reference proteome</keyword>
<comment type="caution">
    <text evidence="16">The sequence shown here is derived from an EMBL/GenBank/DDBJ whole genome shotgun (WGS) entry which is preliminary data.</text>
</comment>
<evidence type="ECO:0000256" key="1">
    <source>
        <dbReference type="ARBA" id="ARBA00004120"/>
    </source>
</evidence>
<dbReference type="PANTHER" id="PTHR13236">
    <property type="entry name" value="DYNEIN 2 LIGHT INTERMEDIATE CHAIN, ISOFORM 2"/>
    <property type="match status" value="1"/>
</dbReference>
<dbReference type="Proteomes" id="UP001165065">
    <property type="component" value="Unassembled WGS sequence"/>
</dbReference>
<feature type="region of interest" description="Disordered" evidence="15">
    <location>
        <begin position="398"/>
        <end position="426"/>
    </location>
</feature>
<keyword evidence="6" id="KW-0217">Developmental protein</keyword>
<protein>
    <recommendedName>
        <fullName evidence="5">Cytoplasmic dynein 2 light intermediate chain 1</fullName>
    </recommendedName>
</protein>
<evidence type="ECO:0000256" key="12">
    <source>
        <dbReference type="ARBA" id="ARBA00023175"/>
    </source>
</evidence>
<comment type="subcellular location">
    <subcellularLocation>
        <location evidence="3">Cytoplasm</location>
        <location evidence="3">Cytoskeleton</location>
        <location evidence="3">Cilium axoneme</location>
    </subcellularLocation>
    <subcellularLocation>
        <location evidence="1">Cytoplasm</location>
        <location evidence="1">Cytoskeleton</location>
        <location evidence="1">Cilium basal body</location>
    </subcellularLocation>
    <subcellularLocation>
        <location evidence="2">Cytoplasm</location>
        <location evidence="2">Cytoskeleton</location>
        <location evidence="2">Microtubule organizing center</location>
        <location evidence="2">Centrosome</location>
    </subcellularLocation>
</comment>
<dbReference type="InterPro" id="IPR027417">
    <property type="entry name" value="P-loop_NTPase"/>
</dbReference>
<sequence>MSDKEERVQDIWSLIESDLKDPENGILAAKNTDKFTLFVGEKDSGKSSLIQQFLGKDDAPSSTVALEYSFARRPIPGVQGAKDISHIWELGGGISVKDLVKVPLKRGLDKSVVVIVLDGSKPENVVPSLNKWMDIIRRSVEEEMLVFQASEPDRAKDMLDAASKRVDPRHPDYGLLKISPVPVLFVLNKFDTMKDMEPASRKCLLQAVRFVSHANGGAVVCGSNRDKSSRDLYRGAARQQLFSSRSQAPVVPSGNNKLSSDDDKTSKQTSNQPEPWRKSGSYGDGPISVKFGTDTFDDILAALPKGSVKSDFIGPNTVSSRSSSQWEDVSSSFFGRGNLDSGVDGGEEEGKIEVDDNDEDGQGGGDVVGGYPNAMVDDARSEADIRLKEYKKEVARREEILKAQKGGEGKQRRKKNGEGEERSRRK</sequence>
<dbReference type="GO" id="GO:0005930">
    <property type="term" value="C:axoneme"/>
    <property type="evidence" value="ECO:0007669"/>
    <property type="project" value="UniProtKB-SubCell"/>
</dbReference>
<dbReference type="GO" id="GO:0036064">
    <property type="term" value="C:ciliary basal body"/>
    <property type="evidence" value="ECO:0007669"/>
    <property type="project" value="TreeGrafter"/>
</dbReference>
<evidence type="ECO:0000256" key="8">
    <source>
        <dbReference type="ARBA" id="ARBA00022701"/>
    </source>
</evidence>
<keyword evidence="12" id="KW-0505">Motor protein</keyword>
<evidence type="ECO:0000256" key="14">
    <source>
        <dbReference type="ARBA" id="ARBA00023273"/>
    </source>
</evidence>
<evidence type="ECO:0000256" key="6">
    <source>
        <dbReference type="ARBA" id="ARBA00022473"/>
    </source>
</evidence>
<dbReference type="Pfam" id="PF05783">
    <property type="entry name" value="DLIC"/>
    <property type="match status" value="1"/>
</dbReference>
<name>A0A9W7GBV5_9STRA</name>
<evidence type="ECO:0000256" key="2">
    <source>
        <dbReference type="ARBA" id="ARBA00004300"/>
    </source>
</evidence>
<evidence type="ECO:0000256" key="5">
    <source>
        <dbReference type="ARBA" id="ARBA00018863"/>
    </source>
</evidence>
<dbReference type="InterPro" id="IPR040045">
    <property type="entry name" value="DYNC2LI1"/>
</dbReference>